<feature type="transmembrane region" description="Helical" evidence="7">
    <location>
        <begin position="21"/>
        <end position="39"/>
    </location>
</feature>
<name>A0A6S6QY00_9HYPH</name>
<feature type="transmembrane region" description="Helical" evidence="7">
    <location>
        <begin position="447"/>
        <end position="467"/>
    </location>
</feature>
<proteinExistence type="inferred from homology"/>
<feature type="transmembrane region" description="Helical" evidence="7">
    <location>
        <begin position="45"/>
        <end position="63"/>
    </location>
</feature>
<feature type="transmembrane region" description="Helical" evidence="7">
    <location>
        <begin position="360"/>
        <end position="378"/>
    </location>
</feature>
<evidence type="ECO:0000256" key="7">
    <source>
        <dbReference type="SAM" id="Phobius"/>
    </source>
</evidence>
<evidence type="ECO:0000256" key="1">
    <source>
        <dbReference type="ARBA" id="ARBA00004651"/>
    </source>
</evidence>
<feature type="transmembrane region" description="Helical" evidence="7">
    <location>
        <begin position="317"/>
        <end position="339"/>
    </location>
</feature>
<dbReference type="EMBL" id="AP023361">
    <property type="protein sequence ID" value="BCJ91930.1"/>
    <property type="molecule type" value="Genomic_DNA"/>
</dbReference>
<feature type="transmembrane region" description="Helical" evidence="7">
    <location>
        <begin position="84"/>
        <end position="107"/>
    </location>
</feature>
<feature type="transmembrane region" description="Helical" evidence="7">
    <location>
        <begin position="416"/>
        <end position="435"/>
    </location>
</feature>
<keyword evidence="9" id="KW-1185">Reference proteome</keyword>
<keyword evidence="4 7" id="KW-0812">Transmembrane</keyword>
<keyword evidence="6 7" id="KW-0472">Membrane</keyword>
<evidence type="ECO:0000256" key="2">
    <source>
        <dbReference type="ARBA" id="ARBA00007430"/>
    </source>
</evidence>
<dbReference type="GO" id="GO:0005886">
    <property type="term" value="C:plasma membrane"/>
    <property type="evidence" value="ECO:0007669"/>
    <property type="project" value="UniProtKB-SubCell"/>
</dbReference>
<gene>
    <name evidence="8" type="ORF">IZ6_26650</name>
</gene>
<evidence type="ECO:0000256" key="5">
    <source>
        <dbReference type="ARBA" id="ARBA00022989"/>
    </source>
</evidence>
<dbReference type="AlphaFoldDB" id="A0A6S6QY00"/>
<evidence type="ECO:0000256" key="4">
    <source>
        <dbReference type="ARBA" id="ARBA00022692"/>
    </source>
</evidence>
<comment type="similarity">
    <text evidence="2">Belongs to the polysaccharide synthase family.</text>
</comment>
<reference evidence="8 9" key="1">
    <citation type="submission" date="2020-08" db="EMBL/GenBank/DDBJ databases">
        <title>Genome sequence of Rhizobiales bacterium strain IZ6.</title>
        <authorList>
            <person name="Nakai R."/>
            <person name="Naganuma T."/>
        </authorList>
    </citation>
    <scope>NUCLEOTIDE SEQUENCE [LARGE SCALE GENOMIC DNA]</scope>
    <source>
        <strain evidence="8 9">IZ6</strain>
    </source>
</reference>
<keyword evidence="5 7" id="KW-1133">Transmembrane helix</keyword>
<accession>A0A6S6QY00</accession>
<keyword evidence="3" id="KW-1003">Cell membrane</keyword>
<evidence type="ECO:0000256" key="3">
    <source>
        <dbReference type="ARBA" id="ARBA00022475"/>
    </source>
</evidence>
<feature type="transmembrane region" description="Helical" evidence="7">
    <location>
        <begin position="119"/>
        <end position="140"/>
    </location>
</feature>
<protein>
    <submittedName>
        <fullName evidence="8">Lipopolysaccharide biosynthesis protein</fullName>
    </submittedName>
</protein>
<feature type="transmembrane region" description="Helical" evidence="7">
    <location>
        <begin position="161"/>
        <end position="194"/>
    </location>
</feature>
<dbReference type="InterPro" id="IPR050833">
    <property type="entry name" value="Poly_Biosynth_Transport"/>
</dbReference>
<evidence type="ECO:0000256" key="6">
    <source>
        <dbReference type="ARBA" id="ARBA00023136"/>
    </source>
</evidence>
<comment type="subcellular location">
    <subcellularLocation>
        <location evidence="1">Cell membrane</location>
        <topology evidence="1">Multi-pass membrane protein</topology>
    </subcellularLocation>
</comment>
<feature type="transmembrane region" description="Helical" evidence="7">
    <location>
        <begin position="288"/>
        <end position="311"/>
    </location>
</feature>
<evidence type="ECO:0000313" key="8">
    <source>
        <dbReference type="EMBL" id="BCJ91930.1"/>
    </source>
</evidence>
<evidence type="ECO:0000313" key="9">
    <source>
        <dbReference type="Proteomes" id="UP000515317"/>
    </source>
</evidence>
<organism evidence="8 9">
    <name type="scientific">Terrihabitans soli</name>
    <dbReference type="NCBI Taxonomy" id="708113"/>
    <lineage>
        <taxon>Bacteria</taxon>
        <taxon>Pseudomonadati</taxon>
        <taxon>Pseudomonadota</taxon>
        <taxon>Alphaproteobacteria</taxon>
        <taxon>Hyphomicrobiales</taxon>
        <taxon>Terrihabitans</taxon>
    </lineage>
</organism>
<dbReference type="RefSeq" id="WP_222875546.1">
    <property type="nucleotide sequence ID" value="NZ_AP023361.1"/>
</dbReference>
<sequence>MQAKQRLTRRIRSAVPWAFGESLLSAVASFLTTLAAARFVAPDQFGLAALAIAVPAIVQSVLLSGPTNALIRARHVDGRTSDSMLWNLIGLGAVGAVICATVAIPFANFYGEPELAGLLAFQGIFGCLMQGAVSTPSALLSRKMRTRALAIRTLGQKLATLIVTAGTAILGYGAWAIILGSTAGLAAAMIVLLMSLPRRPRLQYSWSESVPMLRLGSLISLELVAGALTPRVILLIFGRLQGLEALGLLNFGVRLIDEVANVLNMSVSRVALPIFASLRRQNMSVHTAYVLGTRAIVAASSPALLGLVAILPDLVPVVFGATWLPAVLATQVVAAAWLLRFTRALAASVLLSAGRQAPQLLNSWVALAAGTATVLFLGHHDFDVAVWSYAAPNFVAVPLGIYLLARYGGISIWDQIICAAGPVVASLLMVVGLRYLSAYELYDMDPILRIAINIAIGVLFYSAYMLIFERRSLRFLFAARGGVKPESSESE</sequence>
<dbReference type="PANTHER" id="PTHR30250">
    <property type="entry name" value="PST FAMILY PREDICTED COLANIC ACID TRANSPORTER"/>
    <property type="match status" value="1"/>
</dbReference>
<dbReference type="Proteomes" id="UP000515317">
    <property type="component" value="Chromosome"/>
</dbReference>
<dbReference type="PANTHER" id="PTHR30250:SF10">
    <property type="entry name" value="LIPOPOLYSACCHARIDE BIOSYNTHESIS PROTEIN WZXC"/>
    <property type="match status" value="1"/>
</dbReference>
<dbReference type="Pfam" id="PF13440">
    <property type="entry name" value="Polysacc_synt_3"/>
    <property type="match status" value="1"/>
</dbReference>
<feature type="transmembrane region" description="Helical" evidence="7">
    <location>
        <begin position="384"/>
        <end position="404"/>
    </location>
</feature>
<dbReference type="KEGG" id="tso:IZ6_26650"/>